<reference evidence="5" key="1">
    <citation type="submission" date="2016-01" db="EMBL/GenBank/DDBJ databases">
        <title>Draft genome of Chromobacterium sp. F49.</title>
        <authorList>
            <person name="Hong K.W."/>
        </authorList>
    </citation>
    <scope>NUCLEOTIDE SEQUENCE [LARGE SCALE GENOMIC DNA]</scope>
    <source>
        <strain evidence="5">P7IIIA</strain>
    </source>
</reference>
<dbReference type="GO" id="GO:0008930">
    <property type="term" value="F:methylthioadenosine nucleosidase activity"/>
    <property type="evidence" value="ECO:0007669"/>
    <property type="project" value="TreeGrafter"/>
</dbReference>
<dbReference type="HAMAP" id="MF_00991">
    <property type="entry name" value="MqnB"/>
    <property type="match status" value="1"/>
</dbReference>
<dbReference type="CDD" id="cd17766">
    <property type="entry name" value="futalosine_nucleosidase_MqnB"/>
    <property type="match status" value="1"/>
</dbReference>
<dbReference type="InterPro" id="IPR035994">
    <property type="entry name" value="Nucleoside_phosphorylase_sf"/>
</dbReference>
<name>A0A163QAY8_9BACL</name>
<dbReference type="EC" id="3.2.2.26" evidence="1 2"/>
<comment type="catalytic activity">
    <reaction evidence="1">
        <text>futalosine + H2O = dehypoxanthine futalosine + hypoxanthine</text>
        <dbReference type="Rhea" id="RHEA:25904"/>
        <dbReference type="ChEBI" id="CHEBI:15377"/>
        <dbReference type="ChEBI" id="CHEBI:17368"/>
        <dbReference type="ChEBI" id="CHEBI:58863"/>
        <dbReference type="ChEBI" id="CHEBI:58864"/>
        <dbReference type="EC" id="3.2.2.26"/>
    </reaction>
</comment>
<sequence length="218" mass="23032">MNNDRRILIMTSVAAEKDAILRGLGTDARFDVVLAGVGPILAGIQTTKALLSNDYDFVINMGIAGGFRGRAEVGSLVIADEMVSADLGAESPDGFITLDELGFGASTRIKADSEMALHLLASLKLAGAAVQLGNVLTLSTVTGTSETTAELLRREPNAVAEAMEGYGVALAAQEFGKPVLEIRSISNPIGPRDRSAWRMREAFDTLERASKVIAEVLL</sequence>
<dbReference type="GO" id="GO:0019284">
    <property type="term" value="P:L-methionine salvage from S-adenosylmethionine"/>
    <property type="evidence" value="ECO:0007669"/>
    <property type="project" value="TreeGrafter"/>
</dbReference>
<dbReference type="RefSeq" id="WP_066243046.1">
    <property type="nucleotide sequence ID" value="NZ_LRFC01000034.1"/>
</dbReference>
<organism evidence="4 5">
    <name type="scientific">Fictibacillus phosphorivorans</name>
    <dbReference type="NCBI Taxonomy" id="1221500"/>
    <lineage>
        <taxon>Bacteria</taxon>
        <taxon>Bacillati</taxon>
        <taxon>Bacillota</taxon>
        <taxon>Bacilli</taxon>
        <taxon>Bacillales</taxon>
        <taxon>Fictibacillaceae</taxon>
        <taxon>Fictibacillus</taxon>
    </lineage>
</organism>
<evidence type="ECO:0000256" key="2">
    <source>
        <dbReference type="NCBIfam" id="TIGR03664"/>
    </source>
</evidence>
<dbReference type="AlphaFoldDB" id="A0A163QAY8"/>
<dbReference type="NCBIfam" id="NF006087">
    <property type="entry name" value="PRK08236.1"/>
    <property type="match status" value="1"/>
</dbReference>
<dbReference type="GO" id="GO:0008782">
    <property type="term" value="F:adenosylhomocysteine nucleosidase activity"/>
    <property type="evidence" value="ECO:0007669"/>
    <property type="project" value="TreeGrafter"/>
</dbReference>
<evidence type="ECO:0000313" key="4">
    <source>
        <dbReference type="EMBL" id="KZE64839.1"/>
    </source>
</evidence>
<feature type="domain" description="Nucleoside phosphorylase" evidence="3">
    <location>
        <begin position="32"/>
        <end position="217"/>
    </location>
</feature>
<comment type="similarity">
    <text evidence="1">Belongs to the PNP/UDP phosphorylase family. Futalosine hydrolase subfamily.</text>
</comment>
<keyword evidence="1 4" id="KW-0378">Hydrolase</keyword>
<dbReference type="OrthoDB" id="9788270at2"/>
<evidence type="ECO:0000256" key="1">
    <source>
        <dbReference type="HAMAP-Rule" id="MF_00991"/>
    </source>
</evidence>
<proteinExistence type="inferred from homology"/>
<accession>A0A163QAY8</accession>
<evidence type="ECO:0000313" key="5">
    <source>
        <dbReference type="Proteomes" id="UP000076567"/>
    </source>
</evidence>
<protein>
    <recommendedName>
        <fullName evidence="1 2">Futalosine hydrolase</fullName>
        <shortName evidence="1">FL hydrolase</shortName>
        <ecNumber evidence="1 2">3.2.2.26</ecNumber>
    </recommendedName>
    <alternativeName>
        <fullName evidence="1">Futalosine nucleosidase</fullName>
    </alternativeName>
    <alternativeName>
        <fullName evidence="1">Menaquinone biosynthetic enzyme MqnB</fullName>
    </alternativeName>
</protein>
<comment type="caution">
    <text evidence="4">The sequence shown here is derived from an EMBL/GenBank/DDBJ whole genome shotgun (WGS) entry which is preliminary data.</text>
</comment>
<dbReference type="Pfam" id="PF01048">
    <property type="entry name" value="PNP_UDP_1"/>
    <property type="match status" value="1"/>
</dbReference>
<keyword evidence="1" id="KW-0474">Menaquinone biosynthesis</keyword>
<comment type="function">
    <text evidence="1">Catalyzes the hydrolysis of futalosine (FL) to dehypoxanthine futalosine (DHFL) and hypoxanthine, a step in the biosynthesis of menaquinone (MK, vitamin K2).</text>
</comment>
<dbReference type="UniPathway" id="UPA00079"/>
<dbReference type="SUPFAM" id="SSF53167">
    <property type="entry name" value="Purine and uridine phosphorylases"/>
    <property type="match status" value="1"/>
</dbReference>
<dbReference type="EMBL" id="LRFC01000034">
    <property type="protein sequence ID" value="KZE64839.1"/>
    <property type="molecule type" value="Genomic_DNA"/>
</dbReference>
<evidence type="ECO:0000259" key="3">
    <source>
        <dbReference type="Pfam" id="PF01048"/>
    </source>
</evidence>
<dbReference type="PANTHER" id="PTHR46832">
    <property type="entry name" value="5'-METHYLTHIOADENOSINE/S-ADENOSYLHOMOCYSTEINE NUCLEOSIDASE"/>
    <property type="match status" value="1"/>
</dbReference>
<dbReference type="Gene3D" id="3.40.50.1580">
    <property type="entry name" value="Nucleoside phosphorylase domain"/>
    <property type="match status" value="1"/>
</dbReference>
<comment type="pathway">
    <text evidence="1">Quinol/quinone metabolism; menaquinone biosynthesis.</text>
</comment>
<keyword evidence="5" id="KW-1185">Reference proteome</keyword>
<dbReference type="InterPro" id="IPR019963">
    <property type="entry name" value="FL_hydrolase_MqnB"/>
</dbReference>
<dbReference type="GO" id="GO:0005829">
    <property type="term" value="C:cytosol"/>
    <property type="evidence" value="ECO:0007669"/>
    <property type="project" value="TreeGrafter"/>
</dbReference>
<dbReference type="NCBIfam" id="TIGR03664">
    <property type="entry name" value="fut_nucase"/>
    <property type="match status" value="1"/>
</dbReference>
<dbReference type="GO" id="GO:0009234">
    <property type="term" value="P:menaquinone biosynthetic process"/>
    <property type="evidence" value="ECO:0007669"/>
    <property type="project" value="UniProtKB-UniRule"/>
</dbReference>
<dbReference type="Proteomes" id="UP000076567">
    <property type="component" value="Unassembled WGS sequence"/>
</dbReference>
<dbReference type="GO" id="GO:0009116">
    <property type="term" value="P:nucleoside metabolic process"/>
    <property type="evidence" value="ECO:0007669"/>
    <property type="project" value="InterPro"/>
</dbReference>
<dbReference type="InterPro" id="IPR000845">
    <property type="entry name" value="Nucleoside_phosphorylase_d"/>
</dbReference>
<dbReference type="PANTHER" id="PTHR46832:SF2">
    <property type="entry name" value="FUTALOSINE HYDROLASE"/>
    <property type="match status" value="1"/>
</dbReference>
<gene>
    <name evidence="1" type="primary">mqnB</name>
    <name evidence="4" type="ORF">AWM68_09290</name>
</gene>